<evidence type="ECO:0000313" key="4">
    <source>
        <dbReference type="EMBL" id="VYU47168.1"/>
    </source>
</evidence>
<dbReference type="PROSITE" id="PS51186">
    <property type="entry name" value="GNAT"/>
    <property type="match status" value="1"/>
</dbReference>
<dbReference type="PANTHER" id="PTHR43420">
    <property type="entry name" value="ACETYLTRANSFERASE"/>
    <property type="match status" value="1"/>
</dbReference>
<dbReference type="EC" id="2.3.1.183" evidence="4"/>
<keyword evidence="2 4" id="KW-0012">Acyltransferase</keyword>
<dbReference type="RefSeq" id="WP_156626991.1">
    <property type="nucleotide sequence ID" value="NZ_CACRTO010000027.1"/>
</dbReference>
<evidence type="ECO:0000259" key="3">
    <source>
        <dbReference type="PROSITE" id="PS51186"/>
    </source>
</evidence>
<organism evidence="4">
    <name type="scientific">Clostridium tertium</name>
    <dbReference type="NCBI Taxonomy" id="1559"/>
    <lineage>
        <taxon>Bacteria</taxon>
        <taxon>Bacillati</taxon>
        <taxon>Bacillota</taxon>
        <taxon>Clostridia</taxon>
        <taxon>Eubacteriales</taxon>
        <taxon>Clostridiaceae</taxon>
        <taxon>Clostridium</taxon>
    </lineage>
</organism>
<sequence>MDFRLAIMDDLSQIKIVYKEIIKIMDDNQIQIWDDIYPCNFFEEDIKNNRLYILLNNNEVVSAFVLCDKNEGEKSVEWKYDCGKALYLDRLGVNVNYSRKGIGSLMLIKAKEIAKKLGAEYLRLFVVDINEPAIGLYIKNGFTRVPGIYEEVIDDDLVLYEYGYEVEL</sequence>
<dbReference type="SUPFAM" id="SSF55729">
    <property type="entry name" value="Acyl-CoA N-acyltransferases (Nat)"/>
    <property type="match status" value="1"/>
</dbReference>
<dbReference type="Pfam" id="PF00583">
    <property type="entry name" value="Acetyltransf_1"/>
    <property type="match status" value="1"/>
</dbReference>
<accession>A0A6N3F518</accession>
<dbReference type="AlphaFoldDB" id="A0A6N3F518"/>
<dbReference type="EMBL" id="CACRTO010000027">
    <property type="protein sequence ID" value="VYU47168.1"/>
    <property type="molecule type" value="Genomic_DNA"/>
</dbReference>
<protein>
    <submittedName>
        <fullName evidence="4">Phosphinothricin acetyltransferase YwnH</fullName>
        <ecNumber evidence="4">2.3.1.183</ecNumber>
    </submittedName>
</protein>
<evidence type="ECO:0000256" key="1">
    <source>
        <dbReference type="ARBA" id="ARBA00022679"/>
    </source>
</evidence>
<name>A0A6N3F518_9CLOT</name>
<evidence type="ECO:0000256" key="2">
    <source>
        <dbReference type="ARBA" id="ARBA00023315"/>
    </source>
</evidence>
<dbReference type="InterPro" id="IPR050680">
    <property type="entry name" value="YpeA/RimI_acetyltransf"/>
</dbReference>
<feature type="domain" description="N-acetyltransferase" evidence="3">
    <location>
        <begin position="1"/>
        <end position="167"/>
    </location>
</feature>
<proteinExistence type="predicted"/>
<dbReference type="CDD" id="cd04301">
    <property type="entry name" value="NAT_SF"/>
    <property type="match status" value="1"/>
</dbReference>
<dbReference type="InterPro" id="IPR016181">
    <property type="entry name" value="Acyl_CoA_acyltransferase"/>
</dbReference>
<dbReference type="InterPro" id="IPR000182">
    <property type="entry name" value="GNAT_dom"/>
</dbReference>
<dbReference type="Gene3D" id="3.40.630.30">
    <property type="match status" value="1"/>
</dbReference>
<gene>
    <name evidence="4" type="primary">ywnH</name>
    <name evidence="4" type="ORF">CTLFYP3_02559</name>
</gene>
<dbReference type="GO" id="GO:0102971">
    <property type="term" value="F:phosphinothricin N-acetyltransferase activity"/>
    <property type="evidence" value="ECO:0007669"/>
    <property type="project" value="UniProtKB-EC"/>
</dbReference>
<reference evidence="4" key="1">
    <citation type="submission" date="2019-11" db="EMBL/GenBank/DDBJ databases">
        <authorList>
            <person name="Feng L."/>
        </authorList>
    </citation>
    <scope>NUCLEOTIDE SEQUENCE</scope>
    <source>
        <strain evidence="4">CTertiumLFYP3</strain>
    </source>
</reference>
<keyword evidence="1 4" id="KW-0808">Transferase</keyword>